<reference evidence="4 5" key="1">
    <citation type="journal article" date="2016" name="DNA Res.">
        <title>The draft genome of MD-2 pineapple using hybrid error correction of long reads.</title>
        <authorList>
            <person name="Redwan R.M."/>
            <person name="Saidin A."/>
            <person name="Kumar S.V."/>
        </authorList>
    </citation>
    <scope>NUCLEOTIDE SEQUENCE [LARGE SCALE GENOMIC DNA]</scope>
    <source>
        <strain evidence="5">cv. MD2</strain>
        <tissue evidence="4">Leaf</tissue>
    </source>
</reference>
<organism evidence="4 5">
    <name type="scientific">Ananas comosus</name>
    <name type="common">Pineapple</name>
    <name type="synonym">Ananas ananas</name>
    <dbReference type="NCBI Taxonomy" id="4615"/>
    <lineage>
        <taxon>Eukaryota</taxon>
        <taxon>Viridiplantae</taxon>
        <taxon>Streptophyta</taxon>
        <taxon>Embryophyta</taxon>
        <taxon>Tracheophyta</taxon>
        <taxon>Spermatophyta</taxon>
        <taxon>Magnoliopsida</taxon>
        <taxon>Liliopsida</taxon>
        <taxon>Poales</taxon>
        <taxon>Bromeliaceae</taxon>
        <taxon>Bromelioideae</taxon>
        <taxon>Ananas</taxon>
    </lineage>
</organism>
<evidence type="ECO:0000313" key="5">
    <source>
        <dbReference type="Proteomes" id="UP000092600"/>
    </source>
</evidence>
<feature type="repeat" description="PPR" evidence="3">
    <location>
        <begin position="144"/>
        <end position="179"/>
    </location>
</feature>
<dbReference type="PANTHER" id="PTHR47926">
    <property type="entry name" value="PENTATRICOPEPTIDE REPEAT-CONTAINING PROTEIN"/>
    <property type="match status" value="1"/>
</dbReference>
<dbReference type="GO" id="GO:0003723">
    <property type="term" value="F:RNA binding"/>
    <property type="evidence" value="ECO:0007669"/>
    <property type="project" value="InterPro"/>
</dbReference>
<dbReference type="GO" id="GO:0009451">
    <property type="term" value="P:RNA modification"/>
    <property type="evidence" value="ECO:0007669"/>
    <property type="project" value="InterPro"/>
</dbReference>
<dbReference type="InterPro" id="IPR046960">
    <property type="entry name" value="PPR_At4g14850-like_plant"/>
</dbReference>
<dbReference type="Pfam" id="PF01535">
    <property type="entry name" value="PPR"/>
    <property type="match status" value="4"/>
</dbReference>
<evidence type="ECO:0000256" key="1">
    <source>
        <dbReference type="ARBA" id="ARBA00022737"/>
    </source>
</evidence>
<evidence type="ECO:0000313" key="4">
    <source>
        <dbReference type="EMBL" id="OAY69967.1"/>
    </source>
</evidence>
<dbReference type="Gene3D" id="1.25.40.10">
    <property type="entry name" value="Tetratricopeptide repeat domain"/>
    <property type="match status" value="3"/>
</dbReference>
<keyword evidence="2" id="KW-0809">Transit peptide</keyword>
<dbReference type="Pfam" id="PF20431">
    <property type="entry name" value="E_motif"/>
    <property type="match status" value="1"/>
</dbReference>
<dbReference type="Proteomes" id="UP000092600">
    <property type="component" value="Unassembled WGS sequence"/>
</dbReference>
<dbReference type="NCBIfam" id="TIGR00756">
    <property type="entry name" value="PPR"/>
    <property type="match status" value="2"/>
</dbReference>
<protein>
    <submittedName>
        <fullName evidence="4">Putative pentatricopeptide repeat-containing protein</fullName>
    </submittedName>
</protein>
<dbReference type="InterPro" id="IPR046848">
    <property type="entry name" value="E_motif"/>
</dbReference>
<dbReference type="InterPro" id="IPR011990">
    <property type="entry name" value="TPR-like_helical_dom_sf"/>
</dbReference>
<dbReference type="Pfam" id="PF13041">
    <property type="entry name" value="PPR_2"/>
    <property type="match status" value="1"/>
</dbReference>
<proteinExistence type="predicted"/>
<dbReference type="InterPro" id="IPR002885">
    <property type="entry name" value="PPR_rpt"/>
</dbReference>
<evidence type="ECO:0000256" key="2">
    <source>
        <dbReference type="ARBA" id="ARBA00022946"/>
    </source>
</evidence>
<dbReference type="AlphaFoldDB" id="A0A199UYS2"/>
<dbReference type="PANTHER" id="PTHR47926:SF426">
    <property type="entry name" value="TETRATRICOPEPTIDE-LIKE HELICAL DOMAIN SUPERFAMILY, DYW DOMAIN-CONTAINING PROTEIN"/>
    <property type="match status" value="1"/>
</dbReference>
<accession>A0A199UYS2</accession>
<comment type="caution">
    <text evidence="4">The sequence shown here is derived from an EMBL/GenBank/DDBJ whole genome shotgun (WGS) entry which is preliminary data.</text>
</comment>
<keyword evidence="1" id="KW-0677">Repeat</keyword>
<name>A0A199UYS2_ANACO</name>
<dbReference type="FunFam" id="1.25.40.10:FF:000090">
    <property type="entry name" value="Pentatricopeptide repeat-containing protein, chloroplastic"/>
    <property type="match status" value="1"/>
</dbReference>
<dbReference type="EMBL" id="LSRQ01004132">
    <property type="protein sequence ID" value="OAY69967.1"/>
    <property type="molecule type" value="Genomic_DNA"/>
</dbReference>
<feature type="repeat" description="PPR" evidence="3">
    <location>
        <begin position="246"/>
        <end position="280"/>
    </location>
</feature>
<gene>
    <name evidence="4" type="ORF">ACMD2_07700</name>
</gene>
<evidence type="ECO:0000256" key="3">
    <source>
        <dbReference type="PROSITE-ProRule" id="PRU00708"/>
    </source>
</evidence>
<sequence length="439" mass="47773">MVSLQKSHQRLVSCTKLLTTYVNQGRHHQALSLFSHMFSSPDIALDPFAFPLALKSSAALRLPDAVASIHSRTIKSGLLCSPFVASALVGAYGKCFSINHARQLFDECPQRNAAVWNAAISLYAHSNDIATALQLFELMDVAPTASSYNTIIAALAESDEWPSKAIEFYRRMRCSGVKPNFITLLALVPSCVQIGALNSIKEIHGFAIRCCVSTHAHLGSTLIEAYGRSGSLISASKVFDEMPERDVVAWSSMVSAYAFHGYAEIAVSTFKQMESNNIRPDGVTFLSVLKACSHAGRADDALKYVDVLTKHYGVEAYSNHYSCLVDVLSRAGRLHEAHKIIRGMPVMASAKAWGALLAACRKYGEVELAEVAGRVLFEIEPQNAGNFVLLSSVYAGAGMHEAAEGVQREMEERGVRRLPGSSWKTRRLCLLGGDRNAAT</sequence>
<dbReference type="PROSITE" id="PS51375">
    <property type="entry name" value="PPR"/>
    <property type="match status" value="2"/>
</dbReference>